<dbReference type="EMBL" id="JACEFO010002183">
    <property type="protein sequence ID" value="KAF8675368.1"/>
    <property type="molecule type" value="Genomic_DNA"/>
</dbReference>
<reference evidence="2" key="1">
    <citation type="submission" date="2020-07" db="EMBL/GenBank/DDBJ databases">
        <title>Genome sequence and genetic diversity analysis of an under-domesticated orphan crop, white fonio (Digitaria exilis).</title>
        <authorList>
            <person name="Bennetzen J.L."/>
            <person name="Chen S."/>
            <person name="Ma X."/>
            <person name="Wang X."/>
            <person name="Yssel A.E.J."/>
            <person name="Chaluvadi S.R."/>
            <person name="Johnson M."/>
            <person name="Gangashetty P."/>
            <person name="Hamidou F."/>
            <person name="Sanogo M.D."/>
            <person name="Zwaenepoel A."/>
            <person name="Wallace J."/>
            <person name="Van De Peer Y."/>
            <person name="Van Deynze A."/>
        </authorList>
    </citation>
    <scope>NUCLEOTIDE SEQUENCE</scope>
    <source>
        <tissue evidence="2">Leaves</tissue>
    </source>
</reference>
<accession>A0A835AWE0</accession>
<evidence type="ECO:0000313" key="3">
    <source>
        <dbReference type="Proteomes" id="UP000636709"/>
    </source>
</evidence>
<dbReference type="Proteomes" id="UP000636709">
    <property type="component" value="Unassembled WGS sequence"/>
</dbReference>
<proteinExistence type="predicted"/>
<sequence>MAPSASMLFLSYHQLHQPAAPPRRKEETTAAAAGGGGFRLTLSSRREAPATAEGEALRERGVGEDTMAAAAAAGNKELEEKFEEALRLSCCRDACMPPNRREGEGFARIALRRDSLFSPRLPPAAPRLALRPAPGALLAGFLPQAPVRSP</sequence>
<organism evidence="2 3">
    <name type="scientific">Digitaria exilis</name>
    <dbReference type="NCBI Taxonomy" id="1010633"/>
    <lineage>
        <taxon>Eukaryota</taxon>
        <taxon>Viridiplantae</taxon>
        <taxon>Streptophyta</taxon>
        <taxon>Embryophyta</taxon>
        <taxon>Tracheophyta</taxon>
        <taxon>Spermatophyta</taxon>
        <taxon>Magnoliopsida</taxon>
        <taxon>Liliopsida</taxon>
        <taxon>Poales</taxon>
        <taxon>Poaceae</taxon>
        <taxon>PACMAD clade</taxon>
        <taxon>Panicoideae</taxon>
        <taxon>Panicodae</taxon>
        <taxon>Paniceae</taxon>
        <taxon>Anthephorinae</taxon>
        <taxon>Digitaria</taxon>
    </lineage>
</organism>
<feature type="region of interest" description="Disordered" evidence="1">
    <location>
        <begin position="16"/>
        <end position="55"/>
    </location>
</feature>
<evidence type="ECO:0000313" key="2">
    <source>
        <dbReference type="EMBL" id="KAF8675368.1"/>
    </source>
</evidence>
<protein>
    <submittedName>
        <fullName evidence="2">Uncharacterized protein</fullName>
    </submittedName>
</protein>
<gene>
    <name evidence="2" type="ORF">HU200_047733</name>
</gene>
<name>A0A835AWE0_9POAL</name>
<dbReference type="AlphaFoldDB" id="A0A835AWE0"/>
<keyword evidence="3" id="KW-1185">Reference proteome</keyword>
<dbReference type="OrthoDB" id="694133at2759"/>
<comment type="caution">
    <text evidence="2">The sequence shown here is derived from an EMBL/GenBank/DDBJ whole genome shotgun (WGS) entry which is preliminary data.</text>
</comment>
<evidence type="ECO:0000256" key="1">
    <source>
        <dbReference type="SAM" id="MobiDB-lite"/>
    </source>
</evidence>